<accession>A0A0F9IWY5</accession>
<protein>
    <submittedName>
        <fullName evidence="1">Uncharacterized protein</fullName>
    </submittedName>
</protein>
<sequence length="316" mass="36464">GPYDVDILDRADFPTWLYTDDTQAAWGNALEPELAFRDEGEGRGRLTRKGLSPLASLDPGMNVPYWKEAYPRYEHPEWVSGYPTDKPPTESDGLFPEGEEEQRELSKLYTMGGRDSYITRRLWDWLWPLVVKQGVEPQYRLAFNTNLCCITMTRRGWRVGEKLRVERMEALDKRAEEAKQIARDAGLAYIKLHEIEDFKWVKQCWCCNGVGGRCWRCAGLKAMPGKKAEYGPFLAINNLGEVEEYTVAELKELLPECETCAGDGERRGYDFNPYSGPQLRTLQYEYVGAPKWVFKGKEKMDEMAQLRMLLWSEGKK</sequence>
<feature type="non-terminal residue" evidence="1">
    <location>
        <position position="1"/>
    </location>
</feature>
<proteinExistence type="predicted"/>
<reference evidence="1" key="1">
    <citation type="journal article" date="2015" name="Nature">
        <title>Complex archaea that bridge the gap between prokaryotes and eukaryotes.</title>
        <authorList>
            <person name="Spang A."/>
            <person name="Saw J.H."/>
            <person name="Jorgensen S.L."/>
            <person name="Zaremba-Niedzwiedzka K."/>
            <person name="Martijn J."/>
            <person name="Lind A.E."/>
            <person name="van Eijk R."/>
            <person name="Schleper C."/>
            <person name="Guy L."/>
            <person name="Ettema T.J."/>
        </authorList>
    </citation>
    <scope>NUCLEOTIDE SEQUENCE</scope>
</reference>
<gene>
    <name evidence="1" type="ORF">LCGC14_1603950</name>
</gene>
<dbReference type="AlphaFoldDB" id="A0A0F9IWY5"/>
<dbReference type="EMBL" id="LAZR01012903">
    <property type="protein sequence ID" value="KKM24559.1"/>
    <property type="molecule type" value="Genomic_DNA"/>
</dbReference>
<organism evidence="1">
    <name type="scientific">marine sediment metagenome</name>
    <dbReference type="NCBI Taxonomy" id="412755"/>
    <lineage>
        <taxon>unclassified sequences</taxon>
        <taxon>metagenomes</taxon>
        <taxon>ecological metagenomes</taxon>
    </lineage>
</organism>
<comment type="caution">
    <text evidence="1">The sequence shown here is derived from an EMBL/GenBank/DDBJ whole genome shotgun (WGS) entry which is preliminary data.</text>
</comment>
<name>A0A0F9IWY5_9ZZZZ</name>
<evidence type="ECO:0000313" key="1">
    <source>
        <dbReference type="EMBL" id="KKM24559.1"/>
    </source>
</evidence>